<sequence length="58" mass="6189">MKTEPGGARNGRFWASTTCRPPLTAAAGVRLPASDSPVGPKRQNPLPLAWIVELFSTL</sequence>
<accession>A0A067L8X5</accession>
<dbReference type="AlphaFoldDB" id="A0A067L8X5"/>
<keyword evidence="2" id="KW-1185">Reference proteome</keyword>
<evidence type="ECO:0000313" key="1">
    <source>
        <dbReference type="EMBL" id="KDP44906.1"/>
    </source>
</evidence>
<dbReference type="EMBL" id="KK914240">
    <property type="protein sequence ID" value="KDP44906.1"/>
    <property type="molecule type" value="Genomic_DNA"/>
</dbReference>
<dbReference type="Proteomes" id="UP000027138">
    <property type="component" value="Unassembled WGS sequence"/>
</dbReference>
<protein>
    <submittedName>
        <fullName evidence="1">Uncharacterized protein</fullName>
    </submittedName>
</protein>
<reference evidence="1 2" key="1">
    <citation type="journal article" date="2014" name="PLoS ONE">
        <title>Global Analysis of Gene Expression Profiles in Physic Nut (Jatropha curcas L.) Seedlings Exposed to Salt Stress.</title>
        <authorList>
            <person name="Zhang L."/>
            <person name="Zhang C."/>
            <person name="Wu P."/>
            <person name="Chen Y."/>
            <person name="Li M."/>
            <person name="Jiang H."/>
            <person name="Wu G."/>
        </authorList>
    </citation>
    <scope>NUCLEOTIDE SEQUENCE [LARGE SCALE GENOMIC DNA]</scope>
    <source>
        <strain evidence="2">cv. GZQX0401</strain>
        <tissue evidence="1">Young leaves</tissue>
    </source>
</reference>
<organism evidence="1 2">
    <name type="scientific">Jatropha curcas</name>
    <name type="common">Barbados nut</name>
    <dbReference type="NCBI Taxonomy" id="180498"/>
    <lineage>
        <taxon>Eukaryota</taxon>
        <taxon>Viridiplantae</taxon>
        <taxon>Streptophyta</taxon>
        <taxon>Embryophyta</taxon>
        <taxon>Tracheophyta</taxon>
        <taxon>Spermatophyta</taxon>
        <taxon>Magnoliopsida</taxon>
        <taxon>eudicotyledons</taxon>
        <taxon>Gunneridae</taxon>
        <taxon>Pentapetalae</taxon>
        <taxon>rosids</taxon>
        <taxon>fabids</taxon>
        <taxon>Malpighiales</taxon>
        <taxon>Euphorbiaceae</taxon>
        <taxon>Crotonoideae</taxon>
        <taxon>Jatropheae</taxon>
        <taxon>Jatropha</taxon>
    </lineage>
</organism>
<evidence type="ECO:0000313" key="2">
    <source>
        <dbReference type="Proteomes" id="UP000027138"/>
    </source>
</evidence>
<name>A0A067L8X5_JATCU</name>
<gene>
    <name evidence="1" type="ORF">JCGZ_01406</name>
</gene>
<proteinExistence type="predicted"/>